<dbReference type="AlphaFoldDB" id="A0A0J7JA04"/>
<dbReference type="InterPro" id="IPR031856">
    <property type="entry name" value="YdaS_toxin-like"/>
</dbReference>
<proteinExistence type="predicted"/>
<dbReference type="InterPro" id="IPR001387">
    <property type="entry name" value="Cro/C1-type_HTH"/>
</dbReference>
<organism evidence="3 4">
    <name type="scientific">Marinobacter subterrani</name>
    <dbReference type="NCBI Taxonomy" id="1658765"/>
    <lineage>
        <taxon>Bacteria</taxon>
        <taxon>Pseudomonadati</taxon>
        <taxon>Pseudomonadota</taxon>
        <taxon>Gammaproteobacteria</taxon>
        <taxon>Pseudomonadales</taxon>
        <taxon>Marinobacteraceae</taxon>
        <taxon>Marinobacter</taxon>
    </lineage>
</organism>
<evidence type="ECO:0000313" key="3">
    <source>
        <dbReference type="EMBL" id="KMQ75278.1"/>
    </source>
</evidence>
<dbReference type="EMBL" id="LFBU01000001">
    <property type="protein sequence ID" value="KMQ75278.1"/>
    <property type="molecule type" value="Genomic_DNA"/>
</dbReference>
<sequence>MARNRVTQRQLAEHLKVTQGLIYQWLSGHRKVSAEKVLSVCEATDWQITPHELRPDIYPNQTDGIPIELSADFWDRRRAERRAAERRDGERRDHERRGPDSPVDHGPEDAA</sequence>
<dbReference type="PROSITE" id="PS50943">
    <property type="entry name" value="HTH_CROC1"/>
    <property type="match status" value="1"/>
</dbReference>
<feature type="region of interest" description="Disordered" evidence="1">
    <location>
        <begin position="80"/>
        <end position="111"/>
    </location>
</feature>
<gene>
    <name evidence="3" type="ORF">Msub_11479</name>
</gene>
<reference evidence="3 4" key="1">
    <citation type="submission" date="2015-06" db="EMBL/GenBank/DDBJ databases">
        <title>Marinobacter subterrani, a genetically tractable neutrophilic iron-oxidizing strain isolated from the Soudan Iron Mine.</title>
        <authorList>
            <person name="Bonis B.M."/>
            <person name="Gralnick J.A."/>
        </authorList>
    </citation>
    <scope>NUCLEOTIDE SEQUENCE [LARGE SCALE GENOMIC DNA]</scope>
    <source>
        <strain evidence="3 4">JG233</strain>
    </source>
</reference>
<feature type="domain" description="HTH cro/C1-type" evidence="2">
    <location>
        <begin position="7"/>
        <end position="53"/>
    </location>
</feature>
<dbReference type="STRING" id="1658765.Msub_11479"/>
<name>A0A0J7JA04_9GAMM</name>
<comment type="caution">
    <text evidence="3">The sequence shown here is derived from an EMBL/GenBank/DDBJ whole genome shotgun (WGS) entry which is preliminary data.</text>
</comment>
<dbReference type="PATRIC" id="fig|1658765.3.peg.1473"/>
<evidence type="ECO:0000313" key="4">
    <source>
        <dbReference type="Proteomes" id="UP000036102"/>
    </source>
</evidence>
<protein>
    <submittedName>
        <fullName evidence="3">Helix-turn-helix domain</fullName>
    </submittedName>
</protein>
<dbReference type="Proteomes" id="UP000036102">
    <property type="component" value="Unassembled WGS sequence"/>
</dbReference>
<evidence type="ECO:0000256" key="1">
    <source>
        <dbReference type="SAM" id="MobiDB-lite"/>
    </source>
</evidence>
<dbReference type="SUPFAM" id="SSF47413">
    <property type="entry name" value="lambda repressor-like DNA-binding domains"/>
    <property type="match status" value="1"/>
</dbReference>
<dbReference type="GO" id="GO:0003677">
    <property type="term" value="F:DNA binding"/>
    <property type="evidence" value="ECO:0007669"/>
    <property type="project" value="InterPro"/>
</dbReference>
<evidence type="ECO:0000259" key="2">
    <source>
        <dbReference type="PROSITE" id="PS50943"/>
    </source>
</evidence>
<dbReference type="CDD" id="cd00093">
    <property type="entry name" value="HTH_XRE"/>
    <property type="match status" value="1"/>
</dbReference>
<dbReference type="InterPro" id="IPR010982">
    <property type="entry name" value="Lambda_DNA-bd_dom_sf"/>
</dbReference>
<accession>A0A0J7JA04</accession>
<dbReference type="Gene3D" id="1.10.260.40">
    <property type="entry name" value="lambda repressor-like DNA-binding domains"/>
    <property type="match status" value="1"/>
</dbReference>
<keyword evidence="4" id="KW-1185">Reference proteome</keyword>
<dbReference type="OrthoDB" id="6372288at2"/>
<dbReference type="Pfam" id="PF15943">
    <property type="entry name" value="YdaS_toxin"/>
    <property type="match status" value="1"/>
</dbReference>